<dbReference type="GO" id="GO:0005576">
    <property type="term" value="C:extracellular region"/>
    <property type="evidence" value="ECO:0007669"/>
    <property type="project" value="TreeGrafter"/>
</dbReference>
<comment type="caution">
    <text evidence="11">The sequence shown here is derived from an EMBL/GenBank/DDBJ whole genome shotgun (WGS) entry which is preliminary data.</text>
</comment>
<keyword evidence="3 7" id="KW-0133">Cell shape</keyword>
<keyword evidence="9" id="KW-0732">Signal</keyword>
<dbReference type="PROSITE" id="PS52029">
    <property type="entry name" value="LD_TPASE"/>
    <property type="match status" value="1"/>
</dbReference>
<evidence type="ECO:0000256" key="5">
    <source>
        <dbReference type="ARBA" id="ARBA00023315"/>
    </source>
</evidence>
<proteinExistence type="predicted"/>
<dbReference type="GO" id="GO:0016746">
    <property type="term" value="F:acyltransferase activity"/>
    <property type="evidence" value="ECO:0007669"/>
    <property type="project" value="UniProtKB-KW"/>
</dbReference>
<feature type="region of interest" description="Disordered" evidence="8">
    <location>
        <begin position="34"/>
        <end position="76"/>
    </location>
</feature>
<dbReference type="Proteomes" id="UP000286931">
    <property type="component" value="Unassembled WGS sequence"/>
</dbReference>
<dbReference type="GO" id="GO:0071972">
    <property type="term" value="F:peptidoglycan L,D-transpeptidase activity"/>
    <property type="evidence" value="ECO:0007669"/>
    <property type="project" value="TreeGrafter"/>
</dbReference>
<evidence type="ECO:0000256" key="3">
    <source>
        <dbReference type="ARBA" id="ARBA00022960"/>
    </source>
</evidence>
<dbReference type="Gene3D" id="2.60.40.3780">
    <property type="match status" value="1"/>
</dbReference>
<dbReference type="PANTHER" id="PTHR30582">
    <property type="entry name" value="L,D-TRANSPEPTIDASE"/>
    <property type="match status" value="1"/>
</dbReference>
<dbReference type="GO" id="GO:0018104">
    <property type="term" value="P:peptidoglycan-protein cross-linking"/>
    <property type="evidence" value="ECO:0007669"/>
    <property type="project" value="TreeGrafter"/>
</dbReference>
<evidence type="ECO:0000256" key="8">
    <source>
        <dbReference type="SAM" id="MobiDB-lite"/>
    </source>
</evidence>
<name>A0A401Z318_9ACTN</name>
<dbReference type="InterPro" id="IPR041280">
    <property type="entry name" value="Big_10"/>
</dbReference>
<feature type="compositionally biased region" description="Basic and acidic residues" evidence="8">
    <location>
        <begin position="49"/>
        <end position="59"/>
    </location>
</feature>
<accession>A0A401Z318</accession>
<dbReference type="AlphaFoldDB" id="A0A401Z318"/>
<keyword evidence="4 7" id="KW-0573">Peptidoglycan synthesis</keyword>
<evidence type="ECO:0000256" key="2">
    <source>
        <dbReference type="ARBA" id="ARBA00022679"/>
    </source>
</evidence>
<dbReference type="Gene3D" id="2.40.440.10">
    <property type="entry name" value="L,D-transpeptidase catalytic domain-like"/>
    <property type="match status" value="1"/>
</dbReference>
<dbReference type="PROSITE" id="PS51257">
    <property type="entry name" value="PROKAR_LIPOPROTEIN"/>
    <property type="match status" value="1"/>
</dbReference>
<dbReference type="Pfam" id="PF03734">
    <property type="entry name" value="YkuD"/>
    <property type="match status" value="1"/>
</dbReference>
<feature type="active site" description="Nucleophile" evidence="7">
    <location>
        <position position="356"/>
    </location>
</feature>
<dbReference type="RefSeq" id="WP_246127295.1">
    <property type="nucleotide sequence ID" value="NZ_BIFH01000047.1"/>
</dbReference>
<organism evidence="11 12">
    <name type="scientific">Embleya hyalina</name>
    <dbReference type="NCBI Taxonomy" id="516124"/>
    <lineage>
        <taxon>Bacteria</taxon>
        <taxon>Bacillati</taxon>
        <taxon>Actinomycetota</taxon>
        <taxon>Actinomycetes</taxon>
        <taxon>Kitasatosporales</taxon>
        <taxon>Streptomycetaceae</taxon>
        <taxon>Embleya</taxon>
    </lineage>
</organism>
<dbReference type="GO" id="GO:0008360">
    <property type="term" value="P:regulation of cell shape"/>
    <property type="evidence" value="ECO:0007669"/>
    <property type="project" value="UniProtKB-UniRule"/>
</dbReference>
<dbReference type="PANTHER" id="PTHR30582:SF2">
    <property type="entry name" value="L,D-TRANSPEPTIDASE YCIB-RELATED"/>
    <property type="match status" value="1"/>
</dbReference>
<reference evidence="11 12" key="1">
    <citation type="submission" date="2018-12" db="EMBL/GenBank/DDBJ databases">
        <title>Draft genome sequence of Embleya hyalina NBRC 13850T.</title>
        <authorList>
            <person name="Komaki H."/>
            <person name="Hosoyama A."/>
            <person name="Kimura A."/>
            <person name="Ichikawa N."/>
            <person name="Tamura T."/>
        </authorList>
    </citation>
    <scope>NUCLEOTIDE SEQUENCE [LARGE SCALE GENOMIC DNA]</scope>
    <source>
        <strain evidence="11 12">NBRC 13850</strain>
    </source>
</reference>
<sequence length="412" mass="43230">MRKPLISGSRKGIRVVALPLVAAAVVLTGCGSGGADKAAKSDAAQAKPGDADNEAKDTPARVTVDPVDGTQGVAPGKPVTVTADSGTLTSVRVVDAQNRAIEGTIGADGRTWTSTTRTVPGAAYTVTAITKGKKGAENSATTKFGTLKADTVNKVTLRPANGGTFGVGQPVSVMFDYAVKDKAEVERNLKVTTTPNVEGSWGWTKDISGKDRVDWRPREFWPGGTKVTLNANLGGVASGPGTYFARDYESTFTVGTNRVVEVDVPKKRLTIMEDGVAVKTIKVSAGSSEFPTRGGTHVILNKNAKETLDSTTVGLGDSYNLPDVPWVVHFTSSGTFFHSAAWNTANIGVANTSHGCVGMTVPDAEWFFNRVEVGDPVVVKGSTNTETTEPGNGFGNWQMSYDQWKAKSALAS</sequence>
<evidence type="ECO:0000313" key="12">
    <source>
        <dbReference type="Proteomes" id="UP000286931"/>
    </source>
</evidence>
<protein>
    <recommendedName>
        <fullName evidence="10">L,D-TPase catalytic domain-containing protein</fullName>
    </recommendedName>
</protein>
<dbReference type="CDD" id="cd16913">
    <property type="entry name" value="YkuD_like"/>
    <property type="match status" value="1"/>
</dbReference>
<keyword evidence="5" id="KW-0012">Acyltransferase</keyword>
<evidence type="ECO:0000256" key="7">
    <source>
        <dbReference type="PROSITE-ProRule" id="PRU01373"/>
    </source>
</evidence>
<dbReference type="Pfam" id="PF17964">
    <property type="entry name" value="Big_10"/>
    <property type="match status" value="1"/>
</dbReference>
<dbReference type="CDD" id="cd13432">
    <property type="entry name" value="LDT_IgD_like_2"/>
    <property type="match status" value="1"/>
</dbReference>
<dbReference type="EMBL" id="BIFH01000047">
    <property type="protein sequence ID" value="GCE01295.1"/>
    <property type="molecule type" value="Genomic_DNA"/>
</dbReference>
<feature type="active site" description="Proton donor/acceptor" evidence="7">
    <location>
        <position position="338"/>
    </location>
</feature>
<dbReference type="GO" id="GO:0071555">
    <property type="term" value="P:cell wall organization"/>
    <property type="evidence" value="ECO:0007669"/>
    <property type="project" value="UniProtKB-UniRule"/>
</dbReference>
<evidence type="ECO:0000256" key="1">
    <source>
        <dbReference type="ARBA" id="ARBA00004752"/>
    </source>
</evidence>
<evidence type="ECO:0000256" key="4">
    <source>
        <dbReference type="ARBA" id="ARBA00022984"/>
    </source>
</evidence>
<feature type="domain" description="L,D-TPase catalytic" evidence="10">
    <location>
        <begin position="258"/>
        <end position="380"/>
    </location>
</feature>
<feature type="chain" id="PRO_5038437428" description="L,D-TPase catalytic domain-containing protein" evidence="9">
    <location>
        <begin position="23"/>
        <end position="412"/>
    </location>
</feature>
<dbReference type="UniPathway" id="UPA00219"/>
<dbReference type="SUPFAM" id="SSF141523">
    <property type="entry name" value="L,D-transpeptidase catalytic domain-like"/>
    <property type="match status" value="1"/>
</dbReference>
<gene>
    <name evidence="11" type="ORF">EHYA_09059</name>
</gene>
<feature type="signal peptide" evidence="9">
    <location>
        <begin position="1"/>
        <end position="22"/>
    </location>
</feature>
<evidence type="ECO:0000259" key="10">
    <source>
        <dbReference type="PROSITE" id="PS52029"/>
    </source>
</evidence>
<keyword evidence="6 7" id="KW-0961">Cell wall biogenesis/degradation</keyword>
<dbReference type="InterPro" id="IPR005490">
    <property type="entry name" value="LD_TPept_cat_dom"/>
</dbReference>
<evidence type="ECO:0000256" key="6">
    <source>
        <dbReference type="ARBA" id="ARBA00023316"/>
    </source>
</evidence>
<evidence type="ECO:0000313" key="11">
    <source>
        <dbReference type="EMBL" id="GCE01295.1"/>
    </source>
</evidence>
<dbReference type="InterPro" id="IPR038063">
    <property type="entry name" value="Transpep_catalytic_dom"/>
</dbReference>
<keyword evidence="2" id="KW-0808">Transferase</keyword>
<dbReference type="Gene3D" id="2.60.40.3710">
    <property type="match status" value="1"/>
</dbReference>
<dbReference type="InterPro" id="IPR050979">
    <property type="entry name" value="LD-transpeptidase"/>
</dbReference>
<comment type="pathway">
    <text evidence="1 7">Cell wall biogenesis; peptidoglycan biosynthesis.</text>
</comment>
<keyword evidence="12" id="KW-1185">Reference proteome</keyword>
<evidence type="ECO:0000256" key="9">
    <source>
        <dbReference type="SAM" id="SignalP"/>
    </source>
</evidence>